<evidence type="ECO:0000313" key="5">
    <source>
        <dbReference type="EMBL" id="MBB6522703.1"/>
    </source>
</evidence>
<evidence type="ECO:0000256" key="4">
    <source>
        <dbReference type="SAM" id="Phobius"/>
    </source>
</evidence>
<name>A0A7X0JUU9_9GAMM</name>
<dbReference type="InParanoid" id="A0A7X0JUU9"/>
<evidence type="ECO:0000256" key="1">
    <source>
        <dbReference type="ARBA" id="ARBA00005233"/>
    </source>
</evidence>
<dbReference type="InterPro" id="IPR012902">
    <property type="entry name" value="N_methyl_site"/>
</dbReference>
<comment type="caution">
    <text evidence="5">The sequence shown here is derived from an EMBL/GenBank/DDBJ whole genome shotgun (WGS) entry which is preliminary data.</text>
</comment>
<proteinExistence type="inferred from homology"/>
<dbReference type="Proteomes" id="UP000528457">
    <property type="component" value="Unassembled WGS sequence"/>
</dbReference>
<keyword evidence="4" id="KW-0812">Transmembrane</keyword>
<gene>
    <name evidence="5" type="ORF">HNR48_002988</name>
</gene>
<dbReference type="PANTHER" id="PTHR30093">
    <property type="entry name" value="GENERAL SECRETION PATHWAY PROTEIN G"/>
    <property type="match status" value="1"/>
</dbReference>
<dbReference type="SUPFAM" id="SSF54523">
    <property type="entry name" value="Pili subunits"/>
    <property type="match status" value="1"/>
</dbReference>
<dbReference type="AlphaFoldDB" id="A0A7X0JUU9"/>
<dbReference type="Pfam" id="PF07963">
    <property type="entry name" value="N_methyl"/>
    <property type="match status" value="1"/>
</dbReference>
<dbReference type="InterPro" id="IPR001082">
    <property type="entry name" value="Pilin"/>
</dbReference>
<evidence type="ECO:0000256" key="3">
    <source>
        <dbReference type="RuleBase" id="RU000389"/>
    </source>
</evidence>
<dbReference type="GO" id="GO:0007155">
    <property type="term" value="P:cell adhesion"/>
    <property type="evidence" value="ECO:0007669"/>
    <property type="project" value="InterPro"/>
</dbReference>
<keyword evidence="4" id="KW-1133">Transmembrane helix</keyword>
<dbReference type="Gene3D" id="3.30.700.10">
    <property type="entry name" value="Glycoprotein, Type 4 Pilin"/>
    <property type="match status" value="1"/>
</dbReference>
<protein>
    <submittedName>
        <fullName evidence="5">Type IV pilus assembly protein PilA</fullName>
    </submittedName>
</protein>
<keyword evidence="6" id="KW-1185">Reference proteome</keyword>
<dbReference type="FunCoup" id="A0A7X0JUU9">
    <property type="interactions" value="30"/>
</dbReference>
<organism evidence="5 6">
    <name type="scientific">Pseudoteredinibacter isoporae</name>
    <dbReference type="NCBI Taxonomy" id="570281"/>
    <lineage>
        <taxon>Bacteria</taxon>
        <taxon>Pseudomonadati</taxon>
        <taxon>Pseudomonadota</taxon>
        <taxon>Gammaproteobacteria</taxon>
        <taxon>Cellvibrionales</taxon>
        <taxon>Cellvibrionaceae</taxon>
        <taxon>Pseudoteredinibacter</taxon>
    </lineage>
</organism>
<feature type="transmembrane region" description="Helical" evidence="4">
    <location>
        <begin position="12"/>
        <end position="33"/>
    </location>
</feature>
<dbReference type="EMBL" id="JACHHT010000002">
    <property type="protein sequence ID" value="MBB6522703.1"/>
    <property type="molecule type" value="Genomic_DNA"/>
</dbReference>
<dbReference type="Pfam" id="PF00114">
    <property type="entry name" value="Pilin"/>
    <property type="match status" value="1"/>
</dbReference>
<keyword evidence="2" id="KW-0488">Methylation</keyword>
<sequence>MKIYSKNKGFSLIELMIVIAIIGILATVALPAYQDYTSRAKVAEPVGLMRAMKTDIHKYVGEKGSFPTVAELNDYIGVKVSSGKFTASIGDGAPGVYIATMRDNIGARISGSTVALHFATNSDGLLNHTCRPGGVNPVPNEYLPWECRSTP</sequence>
<dbReference type="PROSITE" id="PS00409">
    <property type="entry name" value="PROKAR_NTER_METHYL"/>
    <property type="match status" value="1"/>
</dbReference>
<comment type="similarity">
    <text evidence="1 3">Belongs to the N-Me-Phe pilin family.</text>
</comment>
<dbReference type="RefSeq" id="WP_184679385.1">
    <property type="nucleotide sequence ID" value="NZ_JAAONY010000002.1"/>
</dbReference>
<reference evidence="5 6" key="1">
    <citation type="submission" date="2020-08" db="EMBL/GenBank/DDBJ databases">
        <title>Genomic Encyclopedia of Type Strains, Phase IV (KMG-IV): sequencing the most valuable type-strain genomes for metagenomic binning, comparative biology and taxonomic classification.</title>
        <authorList>
            <person name="Goeker M."/>
        </authorList>
    </citation>
    <scope>NUCLEOTIDE SEQUENCE [LARGE SCALE GENOMIC DNA]</scope>
    <source>
        <strain evidence="5 6">DSM 22368</strain>
    </source>
</reference>
<evidence type="ECO:0000313" key="6">
    <source>
        <dbReference type="Proteomes" id="UP000528457"/>
    </source>
</evidence>
<keyword evidence="3" id="KW-0281">Fimbrium</keyword>
<dbReference type="PANTHER" id="PTHR30093:SF34">
    <property type="entry name" value="PREPILIN PEPTIDASE-DEPENDENT PROTEIN D"/>
    <property type="match status" value="1"/>
</dbReference>
<dbReference type="InterPro" id="IPR045584">
    <property type="entry name" value="Pilin-like"/>
</dbReference>
<dbReference type="GO" id="GO:0009289">
    <property type="term" value="C:pilus"/>
    <property type="evidence" value="ECO:0007669"/>
    <property type="project" value="InterPro"/>
</dbReference>
<keyword evidence="4" id="KW-0472">Membrane</keyword>
<dbReference type="NCBIfam" id="TIGR02532">
    <property type="entry name" value="IV_pilin_GFxxxE"/>
    <property type="match status" value="1"/>
</dbReference>
<accession>A0A7X0JUU9</accession>
<evidence type="ECO:0000256" key="2">
    <source>
        <dbReference type="ARBA" id="ARBA00022481"/>
    </source>
</evidence>